<name>A0ACB8VUE7_9TELE</name>
<protein>
    <submittedName>
        <fullName evidence="1">Uncharacterized protein</fullName>
    </submittedName>
</protein>
<proteinExistence type="predicted"/>
<organism evidence="1 2">
    <name type="scientific">Scortum barcoo</name>
    <name type="common">barcoo grunter</name>
    <dbReference type="NCBI Taxonomy" id="214431"/>
    <lineage>
        <taxon>Eukaryota</taxon>
        <taxon>Metazoa</taxon>
        <taxon>Chordata</taxon>
        <taxon>Craniata</taxon>
        <taxon>Vertebrata</taxon>
        <taxon>Euteleostomi</taxon>
        <taxon>Actinopterygii</taxon>
        <taxon>Neopterygii</taxon>
        <taxon>Teleostei</taxon>
        <taxon>Neoteleostei</taxon>
        <taxon>Acanthomorphata</taxon>
        <taxon>Eupercaria</taxon>
        <taxon>Centrarchiformes</taxon>
        <taxon>Terapontoidei</taxon>
        <taxon>Terapontidae</taxon>
        <taxon>Scortum</taxon>
    </lineage>
</organism>
<dbReference type="EMBL" id="CM041547">
    <property type="protein sequence ID" value="KAI3359129.1"/>
    <property type="molecule type" value="Genomic_DNA"/>
</dbReference>
<keyword evidence="2" id="KW-1185">Reference proteome</keyword>
<reference evidence="1" key="1">
    <citation type="submission" date="2022-04" db="EMBL/GenBank/DDBJ databases">
        <title>Jade perch genome.</title>
        <authorList>
            <person name="Chao B."/>
        </authorList>
    </citation>
    <scope>NUCLEOTIDE SEQUENCE</scope>
    <source>
        <strain evidence="1">CB-2022</strain>
    </source>
</reference>
<evidence type="ECO:0000313" key="1">
    <source>
        <dbReference type="EMBL" id="KAI3359129.1"/>
    </source>
</evidence>
<accession>A0ACB8VUE7</accession>
<gene>
    <name evidence="1" type="ORF">L3Q82_002668</name>
</gene>
<sequence length="371" mass="41968">MSSSFTDAHREAVEKQLEAGGGQMWSRAVVLFSHGDWLGDTSIERRIESEGEPLQMLVEKCGNRYHVLDNKHRGGGAQVNELIKLIEEMLVEETALHRGDHMWKSVSSAREQQLDARKKDLKALMRCRHQLSRDLSESANSPAQMSLNCPGGADDGGQIVALPAGRRGGRTGITILNRDGFVSCLASMLSKERLRLPKRLLVSPQTRSCMLVEENAVSVSSLCHPALRERTLRRLTESGRLQELIDQWDDSSLEELEAFIDSYFEMVWEQTMGSFQPTEPDRPTAEWDAVVEKAGQEEVLSSIDRKLSKLELLEEIRRDMAELRMSLERSWKAIQEIREINKQDENNTSELEQPVRERYSAVCLLCDGEGC</sequence>
<dbReference type="Proteomes" id="UP000831701">
    <property type="component" value="Chromosome 17"/>
</dbReference>
<evidence type="ECO:0000313" key="2">
    <source>
        <dbReference type="Proteomes" id="UP000831701"/>
    </source>
</evidence>
<comment type="caution">
    <text evidence="1">The sequence shown here is derived from an EMBL/GenBank/DDBJ whole genome shotgun (WGS) entry which is preliminary data.</text>
</comment>